<comment type="similarity">
    <text evidence="2">Belongs to the tigger transposable element derived protein family.</text>
</comment>
<dbReference type="EMBL" id="CABPRJ010001154">
    <property type="protein sequence ID" value="VVC35245.1"/>
    <property type="molecule type" value="Genomic_DNA"/>
</dbReference>
<sequence>MSEKRKKVVLSIQVSLELINNIEKGTSKKQISLKYGIGESTVRDIFKQKDKLMKFASASENCSSMKKRKTMKTSTYEELDAALLQWISQVRTEGTPVSGPSVSAKAKQFFEMLGLEGWLDASSGWLTRFKKRHGIREIGIHGDKLSCDEQAAEDFKIKFEQFLQKEKISYEQLYSADESGMFWKCLPTRTLAFESERHAPGHKSSKERLTILTCSNATGSQKLKLVVIGKSKKPRSFNGTRAENLPVHYFNQKKAWMNQEIFKEWFEKKFIPQVREHLKSQNLPQKAVLLIDNAPSHPVDLKSKDGNIYVKFLPPNVTALI</sequence>
<dbReference type="SMART" id="SM00674">
    <property type="entry name" value="CENPB"/>
    <property type="match status" value="1"/>
</dbReference>
<dbReference type="PANTHER" id="PTHR19303:SF16">
    <property type="entry name" value="JERKY PROTEIN HOMOLOG-LIKE"/>
    <property type="match status" value="1"/>
</dbReference>
<dbReference type="Pfam" id="PF04218">
    <property type="entry name" value="CENP-B_N"/>
    <property type="match status" value="1"/>
</dbReference>
<dbReference type="SUPFAM" id="SSF46689">
    <property type="entry name" value="Homeodomain-like"/>
    <property type="match status" value="2"/>
</dbReference>
<evidence type="ECO:0000313" key="7">
    <source>
        <dbReference type="Proteomes" id="UP000325440"/>
    </source>
</evidence>
<dbReference type="InterPro" id="IPR004875">
    <property type="entry name" value="DDE_SF_endonuclease_dom"/>
</dbReference>
<dbReference type="AlphaFoldDB" id="A0A5E4MY40"/>
<evidence type="ECO:0000256" key="2">
    <source>
        <dbReference type="ARBA" id="ARBA00010881"/>
    </source>
</evidence>
<evidence type="ECO:0000256" key="3">
    <source>
        <dbReference type="ARBA" id="ARBA00023125"/>
    </source>
</evidence>
<reference evidence="6 7" key="1">
    <citation type="submission" date="2019-08" db="EMBL/GenBank/DDBJ databases">
        <authorList>
            <person name="Alioto T."/>
            <person name="Alioto T."/>
            <person name="Gomez Garrido J."/>
        </authorList>
    </citation>
    <scope>NUCLEOTIDE SEQUENCE [LARGE SCALE GENOMIC DNA]</scope>
</reference>
<evidence type="ECO:0000259" key="5">
    <source>
        <dbReference type="PROSITE" id="PS51253"/>
    </source>
</evidence>
<keyword evidence="7" id="KW-1185">Reference proteome</keyword>
<dbReference type="PROSITE" id="PS51253">
    <property type="entry name" value="HTH_CENPB"/>
    <property type="match status" value="1"/>
</dbReference>
<dbReference type="InterPro" id="IPR050863">
    <property type="entry name" value="CenT-Element_Derived"/>
</dbReference>
<dbReference type="Proteomes" id="UP000325440">
    <property type="component" value="Unassembled WGS sequence"/>
</dbReference>
<dbReference type="PANTHER" id="PTHR19303">
    <property type="entry name" value="TRANSPOSON"/>
    <property type="match status" value="1"/>
</dbReference>
<dbReference type="Gene3D" id="1.10.10.10">
    <property type="entry name" value="Winged helix-like DNA-binding domain superfamily/Winged helix DNA-binding domain"/>
    <property type="match status" value="1"/>
</dbReference>
<dbReference type="InterPro" id="IPR036397">
    <property type="entry name" value="RNaseH_sf"/>
</dbReference>
<dbReference type="InterPro" id="IPR007889">
    <property type="entry name" value="HTH_Psq"/>
</dbReference>
<evidence type="ECO:0000256" key="4">
    <source>
        <dbReference type="ARBA" id="ARBA00023242"/>
    </source>
</evidence>
<dbReference type="GO" id="GO:0003677">
    <property type="term" value="F:DNA binding"/>
    <property type="evidence" value="ECO:0007669"/>
    <property type="project" value="UniProtKB-KW"/>
</dbReference>
<dbReference type="Gene3D" id="3.30.420.10">
    <property type="entry name" value="Ribonuclease H-like superfamily/Ribonuclease H"/>
    <property type="match status" value="1"/>
</dbReference>
<evidence type="ECO:0000256" key="1">
    <source>
        <dbReference type="ARBA" id="ARBA00004123"/>
    </source>
</evidence>
<dbReference type="OrthoDB" id="6626020at2759"/>
<comment type="subcellular location">
    <subcellularLocation>
        <location evidence="1">Nucleus</location>
    </subcellularLocation>
</comment>
<dbReference type="Pfam" id="PF03221">
    <property type="entry name" value="HTH_Tnp_Tc5"/>
    <property type="match status" value="1"/>
</dbReference>
<gene>
    <name evidence="6" type="ORF">CINCED_3A017777</name>
</gene>
<name>A0A5E4MY40_9HEMI</name>
<dbReference type="InterPro" id="IPR006600">
    <property type="entry name" value="HTH_CenpB_DNA-bd_dom"/>
</dbReference>
<protein>
    <submittedName>
        <fullName evidence="6">DNA binding HTH domain, Psq-type,Homeobox domain-like,HTH CenpB-type DNA-binding domain,DDE superfamily</fullName>
    </submittedName>
</protein>
<keyword evidence="6" id="KW-0371">Homeobox</keyword>
<evidence type="ECO:0000313" key="6">
    <source>
        <dbReference type="EMBL" id="VVC35245.1"/>
    </source>
</evidence>
<keyword evidence="3 6" id="KW-0238">DNA-binding</keyword>
<dbReference type="GO" id="GO:0005634">
    <property type="term" value="C:nucleus"/>
    <property type="evidence" value="ECO:0007669"/>
    <property type="project" value="UniProtKB-SubCell"/>
</dbReference>
<keyword evidence="4" id="KW-0539">Nucleus</keyword>
<dbReference type="InterPro" id="IPR009057">
    <property type="entry name" value="Homeodomain-like_sf"/>
</dbReference>
<proteinExistence type="inferred from homology"/>
<organism evidence="6 7">
    <name type="scientific">Cinara cedri</name>
    <dbReference type="NCBI Taxonomy" id="506608"/>
    <lineage>
        <taxon>Eukaryota</taxon>
        <taxon>Metazoa</taxon>
        <taxon>Ecdysozoa</taxon>
        <taxon>Arthropoda</taxon>
        <taxon>Hexapoda</taxon>
        <taxon>Insecta</taxon>
        <taxon>Pterygota</taxon>
        <taxon>Neoptera</taxon>
        <taxon>Paraneoptera</taxon>
        <taxon>Hemiptera</taxon>
        <taxon>Sternorrhyncha</taxon>
        <taxon>Aphidomorpha</taxon>
        <taxon>Aphidoidea</taxon>
        <taxon>Aphididae</taxon>
        <taxon>Lachninae</taxon>
        <taxon>Cinara</taxon>
    </lineage>
</organism>
<dbReference type="InterPro" id="IPR036388">
    <property type="entry name" value="WH-like_DNA-bd_sf"/>
</dbReference>
<dbReference type="Pfam" id="PF03184">
    <property type="entry name" value="DDE_1"/>
    <property type="match status" value="1"/>
</dbReference>
<feature type="domain" description="HTH CENPB-type" evidence="5">
    <location>
        <begin position="67"/>
        <end position="139"/>
    </location>
</feature>
<accession>A0A5E4MY40</accession>
<dbReference type="Gene3D" id="1.10.10.60">
    <property type="entry name" value="Homeodomain-like"/>
    <property type="match status" value="1"/>
</dbReference>